<dbReference type="InterPro" id="IPR003658">
    <property type="entry name" value="Anti-sigma_ant"/>
</dbReference>
<dbReference type="NCBIfam" id="TIGR00377">
    <property type="entry name" value="ant_ant_sig"/>
    <property type="match status" value="1"/>
</dbReference>
<dbReference type="Pfam" id="PF01740">
    <property type="entry name" value="STAS"/>
    <property type="match status" value="1"/>
</dbReference>
<comment type="similarity">
    <text evidence="1 2">Belongs to the anti-sigma-factor antagonist family.</text>
</comment>
<organism evidence="4 5">
    <name type="scientific">Undibacterium squillarum</name>
    <dbReference type="NCBI Taxonomy" id="1131567"/>
    <lineage>
        <taxon>Bacteria</taxon>
        <taxon>Pseudomonadati</taxon>
        <taxon>Pseudomonadota</taxon>
        <taxon>Betaproteobacteria</taxon>
        <taxon>Burkholderiales</taxon>
        <taxon>Oxalobacteraceae</taxon>
        <taxon>Undibacterium</taxon>
    </lineage>
</organism>
<name>A0ABQ2XVS2_9BURK</name>
<evidence type="ECO:0000313" key="5">
    <source>
        <dbReference type="Proteomes" id="UP000653343"/>
    </source>
</evidence>
<dbReference type="InterPro" id="IPR036513">
    <property type="entry name" value="STAS_dom_sf"/>
</dbReference>
<evidence type="ECO:0000256" key="2">
    <source>
        <dbReference type="RuleBase" id="RU003749"/>
    </source>
</evidence>
<dbReference type="InterPro" id="IPR002645">
    <property type="entry name" value="STAS_dom"/>
</dbReference>
<dbReference type="Gene3D" id="3.30.750.24">
    <property type="entry name" value="STAS domain"/>
    <property type="match status" value="1"/>
</dbReference>
<dbReference type="PANTHER" id="PTHR33495:SF2">
    <property type="entry name" value="ANTI-SIGMA FACTOR ANTAGONIST TM_1081-RELATED"/>
    <property type="match status" value="1"/>
</dbReference>
<dbReference type="RefSeq" id="WP_189356236.1">
    <property type="nucleotide sequence ID" value="NZ_BMYU01000002.1"/>
</dbReference>
<proteinExistence type="inferred from homology"/>
<keyword evidence="5" id="KW-1185">Reference proteome</keyword>
<protein>
    <recommendedName>
        <fullName evidence="2">Anti-sigma factor antagonist</fullName>
    </recommendedName>
</protein>
<dbReference type="Proteomes" id="UP000653343">
    <property type="component" value="Unassembled WGS sequence"/>
</dbReference>
<dbReference type="PANTHER" id="PTHR33495">
    <property type="entry name" value="ANTI-SIGMA FACTOR ANTAGONIST TM_1081-RELATED-RELATED"/>
    <property type="match status" value="1"/>
</dbReference>
<sequence length="119" mass="13287">MNLITTELKSGIAIISFQCESLDAGNIKKFREEVTPVLESADHVLIDMSKLSFVDSSGLGALLTCYRSLTTRDSDLRLFGLSKPVLALFELVRMHRLFSIYENRDEAIADIELCDADKS</sequence>
<dbReference type="PROSITE" id="PS50801">
    <property type="entry name" value="STAS"/>
    <property type="match status" value="1"/>
</dbReference>
<gene>
    <name evidence="4" type="primary">rsbV</name>
    <name evidence="4" type="ORF">GCM10010946_13040</name>
</gene>
<evidence type="ECO:0000256" key="1">
    <source>
        <dbReference type="ARBA" id="ARBA00009013"/>
    </source>
</evidence>
<evidence type="ECO:0000313" key="4">
    <source>
        <dbReference type="EMBL" id="GGX36590.1"/>
    </source>
</evidence>
<feature type="domain" description="STAS" evidence="3">
    <location>
        <begin position="22"/>
        <end position="111"/>
    </location>
</feature>
<reference evidence="5" key="1">
    <citation type="journal article" date="2019" name="Int. J. Syst. Evol. Microbiol.">
        <title>The Global Catalogue of Microorganisms (GCM) 10K type strain sequencing project: providing services to taxonomists for standard genome sequencing and annotation.</title>
        <authorList>
            <consortium name="The Broad Institute Genomics Platform"/>
            <consortium name="The Broad Institute Genome Sequencing Center for Infectious Disease"/>
            <person name="Wu L."/>
            <person name="Ma J."/>
        </authorList>
    </citation>
    <scope>NUCLEOTIDE SEQUENCE [LARGE SCALE GENOMIC DNA]</scope>
    <source>
        <strain evidence="5">KCTC 23917</strain>
    </source>
</reference>
<accession>A0ABQ2XVS2</accession>
<dbReference type="EMBL" id="BMYU01000002">
    <property type="protein sequence ID" value="GGX36590.1"/>
    <property type="molecule type" value="Genomic_DNA"/>
</dbReference>
<comment type="caution">
    <text evidence="4">The sequence shown here is derived from an EMBL/GenBank/DDBJ whole genome shotgun (WGS) entry which is preliminary data.</text>
</comment>
<dbReference type="CDD" id="cd07043">
    <property type="entry name" value="STAS_anti-anti-sigma_factors"/>
    <property type="match status" value="1"/>
</dbReference>
<dbReference type="SUPFAM" id="SSF52091">
    <property type="entry name" value="SpoIIaa-like"/>
    <property type="match status" value="1"/>
</dbReference>
<evidence type="ECO:0000259" key="3">
    <source>
        <dbReference type="PROSITE" id="PS50801"/>
    </source>
</evidence>